<dbReference type="AlphaFoldDB" id="A0A485L5D5"/>
<gene>
    <name evidence="3" type="primary">Aste57867_16312</name>
    <name evidence="2" type="ORF">As57867_016255</name>
    <name evidence="3" type="ORF">ASTE57867_16312</name>
</gene>
<protein>
    <submittedName>
        <fullName evidence="3">Aste57867_16312 protein</fullName>
    </submittedName>
</protein>
<proteinExistence type="predicted"/>
<sequence length="261" mass="27928">MSSSQFSAAFHRFNPLVGSASIGRPLLLLRGLTAVLVLGTSSVSLVNYGLTHVQIVPRPFYLALVVANVATWITIFTHDVLVPFVVAHIQGTNDHLFHQALHSLMPMSSAAAAVSIFAIETYAPVRATATMGRSCTIDAFDRGIQCTSGHVAIGSFDRVVLLVAVAATRACGAIVLACVASHRPRPPRGGRQHATQLSAHLPCMSTVLLPARTQAQVDLGIDECILFGLVPIGLNQVFDVKLWLPFHVTRQHTNHNTTTTG</sequence>
<reference evidence="3 4" key="1">
    <citation type="submission" date="2019-03" db="EMBL/GenBank/DDBJ databases">
        <authorList>
            <person name="Gaulin E."/>
            <person name="Dumas B."/>
        </authorList>
    </citation>
    <scope>NUCLEOTIDE SEQUENCE [LARGE SCALE GENOMIC DNA]</scope>
    <source>
        <strain evidence="3">CBS 568.67</strain>
    </source>
</reference>
<accession>A0A485L5D5</accession>
<evidence type="ECO:0000313" key="3">
    <source>
        <dbReference type="EMBL" id="VFT93088.1"/>
    </source>
</evidence>
<evidence type="ECO:0000313" key="2">
    <source>
        <dbReference type="EMBL" id="KAF0692609.1"/>
    </source>
</evidence>
<dbReference type="Proteomes" id="UP000332933">
    <property type="component" value="Unassembled WGS sequence"/>
</dbReference>
<keyword evidence="1" id="KW-1133">Transmembrane helix</keyword>
<keyword evidence="1" id="KW-0472">Membrane</keyword>
<evidence type="ECO:0000313" key="4">
    <source>
        <dbReference type="Proteomes" id="UP000332933"/>
    </source>
</evidence>
<organism evidence="3 4">
    <name type="scientific">Aphanomyces stellatus</name>
    <dbReference type="NCBI Taxonomy" id="120398"/>
    <lineage>
        <taxon>Eukaryota</taxon>
        <taxon>Sar</taxon>
        <taxon>Stramenopiles</taxon>
        <taxon>Oomycota</taxon>
        <taxon>Saprolegniomycetes</taxon>
        <taxon>Saprolegniales</taxon>
        <taxon>Verrucalvaceae</taxon>
        <taxon>Aphanomyces</taxon>
    </lineage>
</organism>
<feature type="transmembrane region" description="Helical" evidence="1">
    <location>
        <begin position="27"/>
        <end position="48"/>
    </location>
</feature>
<name>A0A485L5D5_9STRA</name>
<feature type="transmembrane region" description="Helical" evidence="1">
    <location>
        <begin position="159"/>
        <end position="181"/>
    </location>
</feature>
<feature type="transmembrane region" description="Helical" evidence="1">
    <location>
        <begin position="60"/>
        <end position="78"/>
    </location>
</feature>
<evidence type="ECO:0000256" key="1">
    <source>
        <dbReference type="SAM" id="Phobius"/>
    </source>
</evidence>
<keyword evidence="4" id="KW-1185">Reference proteome</keyword>
<keyword evidence="1" id="KW-0812">Transmembrane</keyword>
<reference evidence="2" key="2">
    <citation type="submission" date="2019-06" db="EMBL/GenBank/DDBJ databases">
        <title>Genomics analysis of Aphanomyces spp. identifies a new class of oomycete effector associated with host adaptation.</title>
        <authorList>
            <person name="Gaulin E."/>
        </authorList>
    </citation>
    <scope>NUCLEOTIDE SEQUENCE</scope>
    <source>
        <strain evidence="2">CBS 578.67</strain>
    </source>
</reference>
<dbReference type="EMBL" id="VJMH01005865">
    <property type="protein sequence ID" value="KAF0692609.1"/>
    <property type="molecule type" value="Genomic_DNA"/>
</dbReference>
<dbReference type="EMBL" id="CAADRA010005886">
    <property type="protein sequence ID" value="VFT93088.1"/>
    <property type="molecule type" value="Genomic_DNA"/>
</dbReference>